<dbReference type="PANTHER" id="PTHR43303:SF3">
    <property type="entry name" value="BLR3436 PROTEIN"/>
    <property type="match status" value="1"/>
</dbReference>
<sequence length="789" mass="87614">MRVLCIGGGPAGLYFGLLMKLQDPANEVIVVERNRPYDTFGWGVVFSDATMDNLKVADPVSAAEINEAFNHWDDIDVHIGGRTIRSGGHGFIGIGRKRLLNILQARCEALGVKLVFETDVSDDQALAMQYQADLVIASDGLHSRIRTRYAGTFQPDIDTRQCRFVWLGTHKLFDAFTFAFEKTEHGWFQAHAYRFDDNTSTFIVETPEEVWRAAGIEQMSQEEGIAYCEKLFAKYLDGNKLISNATHLRGSANWIRFPRVICKHWVHWSTLPDGRRVPLVLMGDAAHTAHFSIGSGTKLALEDAIDLATEIAASGPSAHDALPAALERYEATRSVEVLKIQNAARNSTEWFENVERYASLAPEQFAYSLLTRSQRISHENLRVRDAGYVRKFEHWLAGEAGVPAESLRLREDKPVPPMFTPYRVRGVTLKNRVVVSPMAMYSSVDGVPGDFHLVHLGSRALGGAGMVVAEMTCVSPDARITPACPGLWNDAQRDAWKRIVDFVHANSDARIAMQIGHAGRKGSTQLGWEKMDHPLPHGNWPLFSASPIPYLPGESQVPREMTRQDMDRVRDDFVAAAHRAAEAGFDWLELHCAHGYLLSSFISPLSNQRTDEYGGTLANRLRYPLEVFAAVREVWPADKPMSVRISAHDWVEGGITPDDAVEIARAFKAVGADMIDCSSGQVSPDQAPVYGRMYQTPFADRIRNEADIPTIAVGAIFEADHVDSIIAAGRADLCAVARPHLADPAWTLHEAAKLGYRDVSWPRQYEAGKRQLETNLERAAALSRAVVEH</sequence>
<dbReference type="PRINTS" id="PR00420">
    <property type="entry name" value="RNGMNOXGNASE"/>
</dbReference>
<dbReference type="Gene3D" id="3.50.50.60">
    <property type="entry name" value="FAD/NAD(P)-binding domain"/>
    <property type="match status" value="1"/>
</dbReference>
<feature type="domain" description="NADH:flavin oxidoreductase/NADH oxidase N-terminal" evidence="1">
    <location>
        <begin position="418"/>
        <end position="748"/>
    </location>
</feature>
<organism evidence="3 4">
    <name type="scientific">Cupriavidus pinatubonensis</name>
    <dbReference type="NCBI Taxonomy" id="248026"/>
    <lineage>
        <taxon>Bacteria</taxon>
        <taxon>Pseudomonadati</taxon>
        <taxon>Pseudomonadota</taxon>
        <taxon>Betaproteobacteria</taxon>
        <taxon>Burkholderiales</taxon>
        <taxon>Burkholderiaceae</taxon>
        <taxon>Cupriavidus</taxon>
    </lineage>
</organism>
<dbReference type="InterPro" id="IPR036188">
    <property type="entry name" value="FAD/NAD-bd_sf"/>
</dbReference>
<proteinExistence type="predicted"/>
<dbReference type="EC" id="1.6.99.1" evidence="3"/>
<dbReference type="CDD" id="cd02932">
    <property type="entry name" value="OYE_YqiM_FMN"/>
    <property type="match status" value="1"/>
</dbReference>
<dbReference type="RefSeq" id="WP_224009739.1">
    <property type="nucleotide sequence ID" value="NZ_CAJZAF010000052.1"/>
</dbReference>
<dbReference type="Gene3D" id="3.30.9.20">
    <property type="match status" value="1"/>
</dbReference>
<keyword evidence="3" id="KW-0560">Oxidoreductase</keyword>
<dbReference type="InterPro" id="IPR002938">
    <property type="entry name" value="FAD-bd"/>
</dbReference>
<keyword evidence="4" id="KW-1185">Reference proteome</keyword>
<dbReference type="PANTHER" id="PTHR43303">
    <property type="entry name" value="NADPH DEHYDROGENASE C23G7.10C-RELATED"/>
    <property type="match status" value="1"/>
</dbReference>
<evidence type="ECO:0000313" key="4">
    <source>
        <dbReference type="Proteomes" id="UP000701702"/>
    </source>
</evidence>
<dbReference type="SUPFAM" id="SSF51395">
    <property type="entry name" value="FMN-linked oxidoreductases"/>
    <property type="match status" value="1"/>
</dbReference>
<reference evidence="3 4" key="1">
    <citation type="submission" date="2021-08" db="EMBL/GenBank/DDBJ databases">
        <authorList>
            <person name="Peeters C."/>
        </authorList>
    </citation>
    <scope>NUCLEOTIDE SEQUENCE [LARGE SCALE GENOMIC DNA]</scope>
    <source>
        <strain evidence="3 4">LMG 23994</strain>
    </source>
</reference>
<evidence type="ECO:0000259" key="2">
    <source>
        <dbReference type="Pfam" id="PF01494"/>
    </source>
</evidence>
<dbReference type="Pfam" id="PF01494">
    <property type="entry name" value="FAD_binding_3"/>
    <property type="match status" value="1"/>
</dbReference>
<dbReference type="NCBIfam" id="NF006101">
    <property type="entry name" value="PRK08255.1"/>
    <property type="match status" value="1"/>
</dbReference>
<dbReference type="InterPro" id="IPR013785">
    <property type="entry name" value="Aldolase_TIM"/>
</dbReference>
<evidence type="ECO:0000313" key="3">
    <source>
        <dbReference type="EMBL" id="CAG9186590.1"/>
    </source>
</evidence>
<comment type="caution">
    <text evidence="3">The sequence shown here is derived from an EMBL/GenBank/DDBJ whole genome shotgun (WGS) entry which is preliminary data.</text>
</comment>
<dbReference type="SUPFAM" id="SSF51905">
    <property type="entry name" value="FAD/NAD(P)-binding domain"/>
    <property type="match status" value="1"/>
</dbReference>
<dbReference type="InterPro" id="IPR001155">
    <property type="entry name" value="OxRdtase_FMN_N"/>
</dbReference>
<dbReference type="InterPro" id="IPR044152">
    <property type="entry name" value="YqjM-like"/>
</dbReference>
<dbReference type="Proteomes" id="UP000701702">
    <property type="component" value="Unassembled WGS sequence"/>
</dbReference>
<dbReference type="GO" id="GO:0003959">
    <property type="term" value="F:NADPH dehydrogenase activity"/>
    <property type="evidence" value="ECO:0007669"/>
    <property type="project" value="UniProtKB-EC"/>
</dbReference>
<dbReference type="Gene3D" id="3.20.20.70">
    <property type="entry name" value="Aldolase class I"/>
    <property type="match status" value="1"/>
</dbReference>
<gene>
    <name evidence="3" type="primary">namA_2</name>
    <name evidence="3" type="ORF">LMG23994_06283</name>
</gene>
<feature type="domain" description="FAD-binding" evidence="2">
    <location>
        <begin position="2"/>
        <end position="149"/>
    </location>
</feature>
<protein>
    <submittedName>
        <fullName evidence="3">NADPH dehydrogenase</fullName>
        <ecNumber evidence="3">1.6.99.1</ecNumber>
    </submittedName>
</protein>
<evidence type="ECO:0000259" key="1">
    <source>
        <dbReference type="Pfam" id="PF00724"/>
    </source>
</evidence>
<name>A0ABM8Y1U0_9BURK</name>
<dbReference type="EMBL" id="CAJZAF010000052">
    <property type="protein sequence ID" value="CAG9186590.1"/>
    <property type="molecule type" value="Genomic_DNA"/>
</dbReference>
<accession>A0ABM8Y1U0</accession>
<dbReference type="Pfam" id="PF00724">
    <property type="entry name" value="Oxidored_FMN"/>
    <property type="match status" value="1"/>
</dbReference>